<protein>
    <submittedName>
        <fullName evidence="1">Uncharacterized protein</fullName>
    </submittedName>
</protein>
<dbReference type="AlphaFoldDB" id="A0A8T0MF87"/>
<comment type="caution">
    <text evidence="1">The sequence shown here is derived from an EMBL/GenBank/DDBJ whole genome shotgun (WGS) entry which is preliminary data.</text>
</comment>
<organism evidence="1 2">
    <name type="scientific">Panicum virgatum</name>
    <name type="common">Blackwell switchgrass</name>
    <dbReference type="NCBI Taxonomy" id="38727"/>
    <lineage>
        <taxon>Eukaryota</taxon>
        <taxon>Viridiplantae</taxon>
        <taxon>Streptophyta</taxon>
        <taxon>Embryophyta</taxon>
        <taxon>Tracheophyta</taxon>
        <taxon>Spermatophyta</taxon>
        <taxon>Magnoliopsida</taxon>
        <taxon>Liliopsida</taxon>
        <taxon>Poales</taxon>
        <taxon>Poaceae</taxon>
        <taxon>PACMAD clade</taxon>
        <taxon>Panicoideae</taxon>
        <taxon>Panicodae</taxon>
        <taxon>Paniceae</taxon>
        <taxon>Panicinae</taxon>
        <taxon>Panicum</taxon>
        <taxon>Panicum sect. Hiantes</taxon>
    </lineage>
</organism>
<dbReference type="EMBL" id="CM029054">
    <property type="protein sequence ID" value="KAG2535418.1"/>
    <property type="molecule type" value="Genomic_DNA"/>
</dbReference>
<keyword evidence="2" id="KW-1185">Reference proteome</keyword>
<proteinExistence type="predicted"/>
<evidence type="ECO:0000313" key="1">
    <source>
        <dbReference type="EMBL" id="KAG2535418.1"/>
    </source>
</evidence>
<reference evidence="1" key="1">
    <citation type="submission" date="2020-05" db="EMBL/GenBank/DDBJ databases">
        <title>WGS assembly of Panicum virgatum.</title>
        <authorList>
            <person name="Lovell J.T."/>
            <person name="Jenkins J."/>
            <person name="Shu S."/>
            <person name="Juenger T.E."/>
            <person name="Schmutz J."/>
        </authorList>
    </citation>
    <scope>NUCLEOTIDE SEQUENCE</scope>
    <source>
        <strain evidence="1">AP13</strain>
    </source>
</reference>
<accession>A0A8T0MF87</accession>
<evidence type="ECO:0000313" key="2">
    <source>
        <dbReference type="Proteomes" id="UP000823388"/>
    </source>
</evidence>
<dbReference type="InterPro" id="IPR012337">
    <property type="entry name" value="RNaseH-like_sf"/>
</dbReference>
<name>A0A8T0MF87_PANVG</name>
<dbReference type="SUPFAM" id="SSF53098">
    <property type="entry name" value="Ribonuclease H-like"/>
    <property type="match status" value="1"/>
</dbReference>
<dbReference type="Proteomes" id="UP000823388">
    <property type="component" value="Chromosome 9N"/>
</dbReference>
<gene>
    <name evidence="1" type="ORF">PVAP13_9NG112565</name>
</gene>
<sequence length="204" mass="24185">MLRRFVEVKMALQQMVISDKWTVYREDAPTAQNAQTVKEKILSDVWWSNVEHILKVTSPIYDMIRVADTDTPCLHLIYEMWDSMIEKVKKEIYLWEGKEHDEVSDYYSVVHDILIARWTKGNNPLHCLAHSLNPRYYSRQWIQEIDGRVPPHKDKEVSQMRMTCFKKFFRIPEELAQMGCFPHDLVDKSWAVCSSIDEFGDQID</sequence>